<evidence type="ECO:0000256" key="3">
    <source>
        <dbReference type="ARBA" id="ARBA00006462"/>
    </source>
</evidence>
<keyword evidence="10" id="KW-1133">Transmembrane helix</keyword>
<dbReference type="OrthoDB" id="414175at2759"/>
<comment type="subcellular location">
    <subcellularLocation>
        <location evidence="1">Membrane</location>
        <topology evidence="1">Single-pass type II membrane protein</topology>
    </subcellularLocation>
</comment>
<reference evidence="13 14" key="1">
    <citation type="submission" date="2019-04" db="EMBL/GenBank/DDBJ databases">
        <title>Friends and foes A comparative genomics study of 23 Aspergillus species from section Flavi.</title>
        <authorList>
            <consortium name="DOE Joint Genome Institute"/>
            <person name="Kjaerbolling I."/>
            <person name="Vesth T."/>
            <person name="Frisvad J.C."/>
            <person name="Nybo J.L."/>
            <person name="Theobald S."/>
            <person name="Kildgaard S."/>
            <person name="Isbrandt T."/>
            <person name="Kuo A."/>
            <person name="Sato A."/>
            <person name="Lyhne E.K."/>
            <person name="Kogle M.E."/>
            <person name="Wiebenga A."/>
            <person name="Kun R.S."/>
            <person name="Lubbers R.J."/>
            <person name="Makela M.R."/>
            <person name="Barry K."/>
            <person name="Chovatia M."/>
            <person name="Clum A."/>
            <person name="Daum C."/>
            <person name="Haridas S."/>
            <person name="He G."/>
            <person name="LaButti K."/>
            <person name="Lipzen A."/>
            <person name="Mondo S."/>
            <person name="Riley R."/>
            <person name="Salamov A."/>
            <person name="Simmons B.A."/>
            <person name="Magnuson J.K."/>
            <person name="Henrissat B."/>
            <person name="Mortensen U.H."/>
            <person name="Larsen T.O."/>
            <person name="Devries R.P."/>
            <person name="Grigoriev I.V."/>
            <person name="Machida M."/>
            <person name="Baker S.E."/>
            <person name="Andersen M.R."/>
        </authorList>
    </citation>
    <scope>NUCLEOTIDE SEQUENCE [LARGE SCALE GENOMIC DNA]</scope>
    <source>
        <strain evidence="13 14">IBT 18842</strain>
    </source>
</reference>
<evidence type="ECO:0000313" key="13">
    <source>
        <dbReference type="EMBL" id="KAE8149387.1"/>
    </source>
</evidence>
<dbReference type="Gene3D" id="3.90.550.50">
    <property type="match status" value="1"/>
</dbReference>
<evidence type="ECO:0000256" key="2">
    <source>
        <dbReference type="ARBA" id="ARBA00004922"/>
    </source>
</evidence>
<proteinExistence type="inferred from homology"/>
<dbReference type="Gene3D" id="3.50.4.10">
    <property type="entry name" value="Hepatocyte Growth Factor"/>
    <property type="match status" value="1"/>
</dbReference>
<dbReference type="Pfam" id="PF02434">
    <property type="entry name" value="Fringe"/>
    <property type="match status" value="1"/>
</dbReference>
<dbReference type="InterPro" id="IPR026050">
    <property type="entry name" value="C1GALT1/C1GALT1_chp1"/>
</dbReference>
<gene>
    <name evidence="13" type="ORF">BDV25DRAFT_2876</name>
</gene>
<keyword evidence="14" id="KW-1185">Reference proteome</keyword>
<feature type="domain" description="Fringe-like glycosyltransferase" evidence="12">
    <location>
        <begin position="188"/>
        <end position="259"/>
    </location>
</feature>
<dbReference type="PANTHER" id="PTHR23033:SF40">
    <property type="entry name" value="APPLE DOMAIN-CONTAINING PROTEIN"/>
    <property type="match status" value="1"/>
</dbReference>
<organism evidence="13 14">
    <name type="scientific">Aspergillus avenaceus</name>
    <dbReference type="NCBI Taxonomy" id="36643"/>
    <lineage>
        <taxon>Eukaryota</taxon>
        <taxon>Fungi</taxon>
        <taxon>Dikarya</taxon>
        <taxon>Ascomycota</taxon>
        <taxon>Pezizomycotina</taxon>
        <taxon>Eurotiomycetes</taxon>
        <taxon>Eurotiomycetidae</taxon>
        <taxon>Eurotiales</taxon>
        <taxon>Aspergillaceae</taxon>
        <taxon>Aspergillus</taxon>
        <taxon>Aspergillus subgen. Circumdati</taxon>
    </lineage>
</organism>
<comment type="pathway">
    <text evidence="2">Protein modification; protein glycosylation.</text>
</comment>
<keyword evidence="5" id="KW-0328">Glycosyltransferase</keyword>
<name>A0A5N6TSW2_ASPAV</name>
<evidence type="ECO:0000256" key="11">
    <source>
        <dbReference type="ARBA" id="ARBA00023136"/>
    </source>
</evidence>
<keyword evidence="11" id="KW-0472">Membrane</keyword>
<dbReference type="EMBL" id="ML742124">
    <property type="protein sequence ID" value="KAE8149387.1"/>
    <property type="molecule type" value="Genomic_DNA"/>
</dbReference>
<dbReference type="AlphaFoldDB" id="A0A5N6TSW2"/>
<dbReference type="GO" id="GO:0000166">
    <property type="term" value="F:nucleotide binding"/>
    <property type="evidence" value="ECO:0007669"/>
    <property type="project" value="UniProtKB-KW"/>
</dbReference>
<evidence type="ECO:0000256" key="8">
    <source>
        <dbReference type="ARBA" id="ARBA00022741"/>
    </source>
</evidence>
<dbReference type="EC" id="2.4.1.122" evidence="4"/>
<keyword evidence="6" id="KW-0808">Transferase</keyword>
<evidence type="ECO:0000256" key="5">
    <source>
        <dbReference type="ARBA" id="ARBA00022676"/>
    </source>
</evidence>
<evidence type="ECO:0000256" key="4">
    <source>
        <dbReference type="ARBA" id="ARBA00012557"/>
    </source>
</evidence>
<sequence>MKIWRRYVSRRLRVFFGLLLLVLLLWIMLPYDHPVRLSARFNVKAFSTALSSYLWGRWWLTEQRGFPVSLSDDVAVLLKSGFGTRDRISAWLEAHEHVDFTNLLLVGDFAMQPDHLFGYHGRRLPVHDMVAWMFERGYLSVDLDHPRLTKYSELSAAVANDDLATARELSNAFGWELDALKFISSLELCYELMPDKKWYIMADDDTYIMQPALELLLEHLDPAVPYYVGNAVGDYKGRFAHGGSSVILSQAAMRKLFSHPKVVSSAHLESLGETWGDRLLATTLMKVGIYLNEDYMIFFNGGPPRATRVTEGRLCVPIVSFHKLSPSEMVNVGRRFNHNNELILWIDLWDIYAAPSLDSPILKTGRENWDHVGTLDETTMTVHKIPSAQDCVKICHRHWKSCLAWTWESEHQNCHISNWLIPGDRAEGKTSGINVPRTKDLVRKCRS</sequence>
<evidence type="ECO:0000256" key="1">
    <source>
        <dbReference type="ARBA" id="ARBA00004606"/>
    </source>
</evidence>
<evidence type="ECO:0000256" key="10">
    <source>
        <dbReference type="ARBA" id="ARBA00022989"/>
    </source>
</evidence>
<evidence type="ECO:0000256" key="9">
    <source>
        <dbReference type="ARBA" id="ARBA00022968"/>
    </source>
</evidence>
<accession>A0A5N6TSW2</accession>
<evidence type="ECO:0000256" key="7">
    <source>
        <dbReference type="ARBA" id="ARBA00022692"/>
    </source>
</evidence>
<dbReference type="GO" id="GO:0016020">
    <property type="term" value="C:membrane"/>
    <property type="evidence" value="ECO:0007669"/>
    <property type="project" value="UniProtKB-SubCell"/>
</dbReference>
<keyword evidence="7" id="KW-0812">Transmembrane</keyword>
<dbReference type="InterPro" id="IPR003378">
    <property type="entry name" value="Fringe-like_glycosylTrfase"/>
</dbReference>
<evidence type="ECO:0000256" key="6">
    <source>
        <dbReference type="ARBA" id="ARBA00022679"/>
    </source>
</evidence>
<evidence type="ECO:0000313" key="14">
    <source>
        <dbReference type="Proteomes" id="UP000325780"/>
    </source>
</evidence>
<comment type="similarity">
    <text evidence="3">Belongs to the glycosyltransferase 31 family. Beta3-Gal-T subfamily.</text>
</comment>
<dbReference type="PANTHER" id="PTHR23033">
    <property type="entry name" value="BETA1,3-GALACTOSYLTRANSFERASE"/>
    <property type="match status" value="1"/>
</dbReference>
<dbReference type="GO" id="GO:0016263">
    <property type="term" value="F:glycoprotein-N-acetylgalactosamine 3-beta-galactosyltransferase activity"/>
    <property type="evidence" value="ECO:0007669"/>
    <property type="project" value="UniProtKB-EC"/>
</dbReference>
<dbReference type="Proteomes" id="UP000325780">
    <property type="component" value="Unassembled WGS sequence"/>
</dbReference>
<protein>
    <recommendedName>
        <fullName evidence="4">N-acetylgalactosaminide beta-1,3-galactosyltransferase</fullName>
        <ecNumber evidence="4">2.4.1.122</ecNumber>
    </recommendedName>
</protein>
<keyword evidence="8" id="KW-0547">Nucleotide-binding</keyword>
<evidence type="ECO:0000259" key="12">
    <source>
        <dbReference type="Pfam" id="PF02434"/>
    </source>
</evidence>
<keyword evidence="9" id="KW-0735">Signal-anchor</keyword>